<evidence type="ECO:0000313" key="3">
    <source>
        <dbReference type="Proteomes" id="UP001149074"/>
    </source>
</evidence>
<evidence type="ECO:0000313" key="2">
    <source>
        <dbReference type="EMBL" id="KAJ5090848.1"/>
    </source>
</evidence>
<name>A0A9W9EZI5_9EURO</name>
<dbReference type="Proteomes" id="UP001149074">
    <property type="component" value="Unassembled WGS sequence"/>
</dbReference>
<keyword evidence="3" id="KW-1185">Reference proteome</keyword>
<dbReference type="EMBL" id="JAPQKI010000009">
    <property type="protein sequence ID" value="KAJ5090848.1"/>
    <property type="molecule type" value="Genomic_DNA"/>
</dbReference>
<gene>
    <name evidence="2" type="ORF">N7532_009532</name>
</gene>
<dbReference type="OrthoDB" id="4316226at2759"/>
<dbReference type="AlphaFoldDB" id="A0A9W9EZI5"/>
<dbReference type="RefSeq" id="XP_056472829.1">
    <property type="nucleotide sequence ID" value="XM_056622023.1"/>
</dbReference>
<accession>A0A9W9EZI5</accession>
<sequence>MPSRINHAPSLQVLTDKQNWPKWNTEMVLSLRQRGLGPLLRDANKPEDESSLQIWNIKQKLACAIVVSHLDPKFAKIMHRHKTLETLLRAIDDFTRPKGKAAIGLLCSLWNRLRSLSASRHKSIAEYCEEALEIQRQYARLGCSTSDPIICCAFLDGLPSHWWHWKYLQQHEMNVTCAGDGTDSSTFMLSNLVGDALEEDERLYVEALRSAETKYRMKIIDATKTPATVEIDFCTACNGFFHSAPACFKLNPQPRSRRKGNKRQRANSRELGSYGRCGVDVS</sequence>
<feature type="compositionally biased region" description="Basic residues" evidence="1">
    <location>
        <begin position="255"/>
        <end position="266"/>
    </location>
</feature>
<comment type="caution">
    <text evidence="2">The sequence shown here is derived from an EMBL/GenBank/DDBJ whole genome shotgun (WGS) entry which is preliminary data.</text>
</comment>
<proteinExistence type="predicted"/>
<evidence type="ECO:0000256" key="1">
    <source>
        <dbReference type="SAM" id="MobiDB-lite"/>
    </source>
</evidence>
<reference evidence="2" key="1">
    <citation type="submission" date="2022-11" db="EMBL/GenBank/DDBJ databases">
        <authorList>
            <person name="Petersen C."/>
        </authorList>
    </citation>
    <scope>NUCLEOTIDE SEQUENCE</scope>
    <source>
        <strain evidence="2">IBT 30761</strain>
    </source>
</reference>
<feature type="region of interest" description="Disordered" evidence="1">
    <location>
        <begin position="252"/>
        <end position="282"/>
    </location>
</feature>
<organism evidence="2 3">
    <name type="scientific">Penicillium argentinense</name>
    <dbReference type="NCBI Taxonomy" id="1131581"/>
    <lineage>
        <taxon>Eukaryota</taxon>
        <taxon>Fungi</taxon>
        <taxon>Dikarya</taxon>
        <taxon>Ascomycota</taxon>
        <taxon>Pezizomycotina</taxon>
        <taxon>Eurotiomycetes</taxon>
        <taxon>Eurotiomycetidae</taxon>
        <taxon>Eurotiales</taxon>
        <taxon>Aspergillaceae</taxon>
        <taxon>Penicillium</taxon>
    </lineage>
</organism>
<reference evidence="2" key="2">
    <citation type="journal article" date="2023" name="IMA Fungus">
        <title>Comparative genomic study of the Penicillium genus elucidates a diverse pangenome and 15 lateral gene transfer events.</title>
        <authorList>
            <person name="Petersen C."/>
            <person name="Sorensen T."/>
            <person name="Nielsen M.R."/>
            <person name="Sondergaard T.E."/>
            <person name="Sorensen J.L."/>
            <person name="Fitzpatrick D.A."/>
            <person name="Frisvad J.C."/>
            <person name="Nielsen K.L."/>
        </authorList>
    </citation>
    <scope>NUCLEOTIDE SEQUENCE</scope>
    <source>
        <strain evidence="2">IBT 30761</strain>
    </source>
</reference>
<dbReference type="GeneID" id="81361002"/>
<protein>
    <submittedName>
        <fullName evidence="2">Uncharacterized protein</fullName>
    </submittedName>
</protein>